<dbReference type="PANTHER" id="PTHR34547:SF1">
    <property type="entry name" value="YACP-LIKE NYN DOMAIN PROTEIN"/>
    <property type="match status" value="1"/>
</dbReference>
<reference evidence="1 2" key="1">
    <citation type="submission" date="2016-10" db="EMBL/GenBank/DDBJ databases">
        <authorList>
            <person name="de Groot N.N."/>
        </authorList>
    </citation>
    <scope>NUCLEOTIDE SEQUENCE [LARGE SCALE GENOMIC DNA]</scope>
    <source>
        <strain evidence="1 2">743A</strain>
    </source>
</reference>
<protein>
    <submittedName>
        <fullName evidence="1">Predicted RNA-binding protein containing a PIN domain</fullName>
    </submittedName>
</protein>
<dbReference type="STRING" id="37658.SAMN05661086_00044"/>
<dbReference type="PANTHER" id="PTHR34547">
    <property type="entry name" value="YACP-LIKE NYN DOMAIN PROTEIN"/>
    <property type="match status" value="1"/>
</dbReference>
<dbReference type="Proteomes" id="UP000199659">
    <property type="component" value="Unassembled WGS sequence"/>
</dbReference>
<dbReference type="OrthoDB" id="9792160at2"/>
<accession>A0A1I6HJM0</accession>
<keyword evidence="2" id="KW-1185">Reference proteome</keyword>
<dbReference type="EMBL" id="FOYZ01000001">
    <property type="protein sequence ID" value="SFR54672.1"/>
    <property type="molecule type" value="Genomic_DNA"/>
</dbReference>
<proteinExistence type="predicted"/>
<gene>
    <name evidence="1" type="ORF">SAMN05661086_00044</name>
</gene>
<dbReference type="AlphaFoldDB" id="A0A1I6HJM0"/>
<evidence type="ECO:0000313" key="1">
    <source>
        <dbReference type="EMBL" id="SFR54672.1"/>
    </source>
</evidence>
<sequence>MLKEYLLVDGYNIIFSWPELHELAMENMEAARYTLADRLCNFQGFKKNEVILVFDGHKSKGNIGSILHYNNIDIVFTKEAETADQFIEMVTQQIGNKYSIRVATSDATEQIIILGRGATRLSARELKNELEMSEEAIRQTYLEKCAKKRNGLFDSVSPEMAAMLEKMRLKED</sequence>
<organism evidence="1 2">
    <name type="scientific">Anaeromicropila populeti</name>
    <dbReference type="NCBI Taxonomy" id="37658"/>
    <lineage>
        <taxon>Bacteria</taxon>
        <taxon>Bacillati</taxon>
        <taxon>Bacillota</taxon>
        <taxon>Clostridia</taxon>
        <taxon>Lachnospirales</taxon>
        <taxon>Lachnospiraceae</taxon>
        <taxon>Anaeromicropila</taxon>
    </lineage>
</organism>
<name>A0A1I6HJM0_9FIRM</name>
<dbReference type="InterPro" id="IPR010298">
    <property type="entry name" value="YacP-like"/>
</dbReference>
<evidence type="ECO:0000313" key="2">
    <source>
        <dbReference type="Proteomes" id="UP000199659"/>
    </source>
</evidence>
<dbReference type="CDD" id="cd10912">
    <property type="entry name" value="PIN_YacP-like"/>
    <property type="match status" value="1"/>
</dbReference>
<dbReference type="Pfam" id="PF05991">
    <property type="entry name" value="NYN_YacP"/>
    <property type="match status" value="1"/>
</dbReference>
<dbReference type="RefSeq" id="WP_092558685.1">
    <property type="nucleotide sequence ID" value="NZ_FOYZ01000001.1"/>
</dbReference>